<dbReference type="SUPFAM" id="SSF50182">
    <property type="entry name" value="Sm-like ribonucleoproteins"/>
    <property type="match status" value="1"/>
</dbReference>
<evidence type="ECO:0000256" key="6">
    <source>
        <dbReference type="ARBA" id="ARBA00023136"/>
    </source>
</evidence>
<dbReference type="PANTHER" id="PTHR30221">
    <property type="entry name" value="SMALL-CONDUCTANCE MECHANOSENSITIVE CHANNEL"/>
    <property type="match status" value="1"/>
</dbReference>
<sequence>MKERVINAFNHFWDAVIDRVPEITIGVVMLAVFIVTGIVLRRFAQRRLLKRLGDQLLANFIGRVIFLVFLVVGIVIFLNQLGLSRAAGGLLAGAGVSALIIGFAFKDIGENLLSGFFLAFSRPFRIGDIIQVEGFTGSVKALSFRNTHIRTFDGRDIFIPNSILIKQPLINFTRDGLMRHDFVVGLDYGDDIAQATTVILNELSKMQNITNAEGLEPFVIINDFGTSTINLKIHFWINTFDFLGSTTVLKSTVMQQVVNRLIIEGFNMPADIIELKIYQEGQPIPVAVKGDNYK</sequence>
<feature type="transmembrane region" description="Helical" evidence="7">
    <location>
        <begin position="23"/>
        <end position="44"/>
    </location>
</feature>
<dbReference type="EMBL" id="JAESIY010000002">
    <property type="protein sequence ID" value="MBL3655458.1"/>
    <property type="molecule type" value="Genomic_DNA"/>
</dbReference>
<dbReference type="InterPro" id="IPR023408">
    <property type="entry name" value="MscS_beta-dom_sf"/>
</dbReference>
<accession>A0A937F7L0</accession>
<feature type="transmembrane region" description="Helical" evidence="7">
    <location>
        <begin position="56"/>
        <end position="78"/>
    </location>
</feature>
<dbReference type="PROSITE" id="PS01246">
    <property type="entry name" value="UPF0003"/>
    <property type="match status" value="1"/>
</dbReference>
<evidence type="ECO:0000256" key="4">
    <source>
        <dbReference type="ARBA" id="ARBA00022692"/>
    </source>
</evidence>
<dbReference type="InterPro" id="IPR049278">
    <property type="entry name" value="MS_channel_C"/>
</dbReference>
<dbReference type="PANTHER" id="PTHR30221:SF1">
    <property type="entry name" value="SMALL-CONDUCTANCE MECHANOSENSITIVE CHANNEL"/>
    <property type="match status" value="1"/>
</dbReference>
<dbReference type="InterPro" id="IPR006686">
    <property type="entry name" value="MscS_channel_CS"/>
</dbReference>
<keyword evidence="11" id="KW-1185">Reference proteome</keyword>
<comment type="similarity">
    <text evidence="2">Belongs to the MscS (TC 1.A.23) family.</text>
</comment>
<evidence type="ECO:0000256" key="1">
    <source>
        <dbReference type="ARBA" id="ARBA00004651"/>
    </source>
</evidence>
<gene>
    <name evidence="10" type="ORF">JL102_04900</name>
</gene>
<dbReference type="RefSeq" id="WP_202243127.1">
    <property type="nucleotide sequence ID" value="NZ_JAESIY010000002.1"/>
</dbReference>
<evidence type="ECO:0000256" key="2">
    <source>
        <dbReference type="ARBA" id="ARBA00008017"/>
    </source>
</evidence>
<dbReference type="Gene3D" id="2.30.30.60">
    <property type="match status" value="1"/>
</dbReference>
<feature type="domain" description="Mechanosensitive ion channel MscS" evidence="8">
    <location>
        <begin position="110"/>
        <end position="174"/>
    </location>
</feature>
<dbReference type="SUPFAM" id="SSF82861">
    <property type="entry name" value="Mechanosensitive channel protein MscS (YggB), transmembrane region"/>
    <property type="match status" value="1"/>
</dbReference>
<name>A0A937F7L0_9BACT</name>
<evidence type="ECO:0000256" key="7">
    <source>
        <dbReference type="SAM" id="Phobius"/>
    </source>
</evidence>
<dbReference type="Gene3D" id="3.30.70.100">
    <property type="match status" value="1"/>
</dbReference>
<dbReference type="InterPro" id="IPR011066">
    <property type="entry name" value="MscS_channel_C_sf"/>
</dbReference>
<dbReference type="InterPro" id="IPR011014">
    <property type="entry name" value="MscS_channel_TM-2"/>
</dbReference>
<feature type="domain" description="Mechanosensitive ion channel MscS C-terminal" evidence="9">
    <location>
        <begin position="181"/>
        <end position="241"/>
    </location>
</feature>
<dbReference type="InterPro" id="IPR006685">
    <property type="entry name" value="MscS_channel_2nd"/>
</dbReference>
<keyword evidence="3" id="KW-1003">Cell membrane</keyword>
<organism evidence="10 11">
    <name type="scientific">Fulvivirga sediminis</name>
    <dbReference type="NCBI Taxonomy" id="2803949"/>
    <lineage>
        <taxon>Bacteria</taxon>
        <taxon>Pseudomonadati</taxon>
        <taxon>Bacteroidota</taxon>
        <taxon>Cytophagia</taxon>
        <taxon>Cytophagales</taxon>
        <taxon>Fulvivirgaceae</taxon>
        <taxon>Fulvivirga</taxon>
    </lineage>
</organism>
<keyword evidence="6 7" id="KW-0472">Membrane</keyword>
<evidence type="ECO:0000259" key="9">
    <source>
        <dbReference type="Pfam" id="PF21082"/>
    </source>
</evidence>
<dbReference type="InterPro" id="IPR045275">
    <property type="entry name" value="MscS_archaea/bacteria_type"/>
</dbReference>
<evidence type="ECO:0000313" key="10">
    <source>
        <dbReference type="EMBL" id="MBL3655458.1"/>
    </source>
</evidence>
<dbReference type="Proteomes" id="UP000659388">
    <property type="component" value="Unassembled WGS sequence"/>
</dbReference>
<protein>
    <submittedName>
        <fullName evidence="10">Mechanosensitive ion channel</fullName>
    </submittedName>
</protein>
<evidence type="ECO:0000256" key="5">
    <source>
        <dbReference type="ARBA" id="ARBA00022989"/>
    </source>
</evidence>
<evidence type="ECO:0000256" key="3">
    <source>
        <dbReference type="ARBA" id="ARBA00022475"/>
    </source>
</evidence>
<proteinExistence type="inferred from homology"/>
<dbReference type="AlphaFoldDB" id="A0A937F7L0"/>
<reference evidence="10" key="1">
    <citation type="submission" date="2021-01" db="EMBL/GenBank/DDBJ databases">
        <title>Fulvivirga kasyanovii gen. nov., sp nov., a novel member of the phylum Bacteroidetes isolated from seawater in a mussel farm.</title>
        <authorList>
            <person name="Zhao L.-H."/>
            <person name="Wang Z.-J."/>
        </authorList>
    </citation>
    <scope>NUCLEOTIDE SEQUENCE</scope>
    <source>
        <strain evidence="10">2943</strain>
    </source>
</reference>
<keyword evidence="5 7" id="KW-1133">Transmembrane helix</keyword>
<dbReference type="GO" id="GO:0008381">
    <property type="term" value="F:mechanosensitive monoatomic ion channel activity"/>
    <property type="evidence" value="ECO:0007669"/>
    <property type="project" value="InterPro"/>
</dbReference>
<dbReference type="Pfam" id="PF21082">
    <property type="entry name" value="MS_channel_3rd"/>
    <property type="match status" value="1"/>
</dbReference>
<comment type="caution">
    <text evidence="10">The sequence shown here is derived from an EMBL/GenBank/DDBJ whole genome shotgun (WGS) entry which is preliminary data.</text>
</comment>
<evidence type="ECO:0000313" key="11">
    <source>
        <dbReference type="Proteomes" id="UP000659388"/>
    </source>
</evidence>
<keyword evidence="4 7" id="KW-0812">Transmembrane</keyword>
<dbReference type="SUPFAM" id="SSF82689">
    <property type="entry name" value="Mechanosensitive channel protein MscS (YggB), C-terminal domain"/>
    <property type="match status" value="1"/>
</dbReference>
<comment type="subcellular location">
    <subcellularLocation>
        <location evidence="1">Cell membrane</location>
        <topology evidence="1">Multi-pass membrane protein</topology>
    </subcellularLocation>
</comment>
<dbReference type="GO" id="GO:0005886">
    <property type="term" value="C:plasma membrane"/>
    <property type="evidence" value="ECO:0007669"/>
    <property type="project" value="UniProtKB-SubCell"/>
</dbReference>
<evidence type="ECO:0000259" key="8">
    <source>
        <dbReference type="Pfam" id="PF00924"/>
    </source>
</evidence>
<dbReference type="InterPro" id="IPR010920">
    <property type="entry name" value="LSM_dom_sf"/>
</dbReference>
<dbReference type="Gene3D" id="1.10.287.1260">
    <property type="match status" value="1"/>
</dbReference>
<dbReference type="Pfam" id="PF00924">
    <property type="entry name" value="MS_channel_2nd"/>
    <property type="match status" value="1"/>
</dbReference>
<feature type="transmembrane region" description="Helical" evidence="7">
    <location>
        <begin position="84"/>
        <end position="105"/>
    </location>
</feature>